<organism evidence="5 6">
    <name type="scientific">Tolypothrix tenuis PCC 7101</name>
    <dbReference type="NCBI Taxonomy" id="231146"/>
    <lineage>
        <taxon>Bacteria</taxon>
        <taxon>Bacillati</taxon>
        <taxon>Cyanobacteriota</taxon>
        <taxon>Cyanophyceae</taxon>
        <taxon>Nostocales</taxon>
        <taxon>Tolypothrichaceae</taxon>
        <taxon>Tolypothrix</taxon>
    </lineage>
</organism>
<dbReference type="PANTHER" id="PTHR45339">
    <property type="entry name" value="HYBRID SIGNAL TRANSDUCTION HISTIDINE KINASE J"/>
    <property type="match status" value="1"/>
</dbReference>
<name>A0A1Z4N2D4_9CYAN</name>
<evidence type="ECO:0000256" key="1">
    <source>
        <dbReference type="ARBA" id="ARBA00022553"/>
    </source>
</evidence>
<dbReference type="Proteomes" id="UP000218785">
    <property type="component" value="Chromosome"/>
</dbReference>
<accession>A0A1Z4N2D4</accession>
<keyword evidence="6" id="KW-1185">Reference proteome</keyword>
<evidence type="ECO:0000256" key="3">
    <source>
        <dbReference type="PROSITE-ProRule" id="PRU00169"/>
    </source>
</evidence>
<protein>
    <submittedName>
        <fullName evidence="5">Putative two component hybrid sensor regulator</fullName>
    </submittedName>
</protein>
<dbReference type="AlphaFoldDB" id="A0A1Z4N2D4"/>
<dbReference type="InterPro" id="IPR001789">
    <property type="entry name" value="Sig_transdc_resp-reg_receiver"/>
</dbReference>
<comment type="caution">
    <text evidence="3">Lacks conserved residue(s) required for the propagation of feature annotation.</text>
</comment>
<dbReference type="InterPro" id="IPR011006">
    <property type="entry name" value="CheY-like_superfamily"/>
</dbReference>
<dbReference type="SUPFAM" id="SSF52172">
    <property type="entry name" value="CheY-like"/>
    <property type="match status" value="1"/>
</dbReference>
<evidence type="ECO:0000259" key="4">
    <source>
        <dbReference type="PROSITE" id="PS50110"/>
    </source>
</evidence>
<evidence type="ECO:0000313" key="5">
    <source>
        <dbReference type="EMBL" id="BAY99879.1"/>
    </source>
</evidence>
<reference evidence="5 6" key="1">
    <citation type="submission" date="2017-06" db="EMBL/GenBank/DDBJ databases">
        <title>Genome sequencing of cyanobaciteial culture collection at National Institute for Environmental Studies (NIES).</title>
        <authorList>
            <person name="Hirose Y."/>
            <person name="Shimura Y."/>
            <person name="Fujisawa T."/>
            <person name="Nakamura Y."/>
            <person name="Kawachi M."/>
        </authorList>
    </citation>
    <scope>NUCLEOTIDE SEQUENCE [LARGE SCALE GENOMIC DNA]</scope>
    <source>
        <strain evidence="5 6">NIES-37</strain>
    </source>
</reference>
<proteinExistence type="predicted"/>
<dbReference type="KEGG" id="ttq:NIES37_38620"/>
<keyword evidence="2" id="KW-0902">Two-component regulatory system</keyword>
<evidence type="ECO:0000313" key="6">
    <source>
        <dbReference type="Proteomes" id="UP000218785"/>
    </source>
</evidence>
<dbReference type="EMBL" id="AP018248">
    <property type="protein sequence ID" value="BAY99879.1"/>
    <property type="molecule type" value="Genomic_DNA"/>
</dbReference>
<dbReference type="Gene3D" id="3.40.50.2300">
    <property type="match status" value="1"/>
</dbReference>
<evidence type="ECO:0000256" key="2">
    <source>
        <dbReference type="ARBA" id="ARBA00023012"/>
    </source>
</evidence>
<dbReference type="GO" id="GO:0000160">
    <property type="term" value="P:phosphorelay signal transduction system"/>
    <property type="evidence" value="ECO:0007669"/>
    <property type="project" value="UniProtKB-KW"/>
</dbReference>
<feature type="domain" description="Response regulatory" evidence="4">
    <location>
        <begin position="1"/>
        <end position="67"/>
    </location>
</feature>
<dbReference type="Pfam" id="PF00072">
    <property type="entry name" value="Response_reg"/>
    <property type="match status" value="1"/>
</dbReference>
<keyword evidence="1" id="KW-0597">Phosphoprotein</keyword>
<sequence length="70" mass="7635">MPAMNGYMLIQQVRTLAPEQGGSIRAIALTAYAGDTNQQQVLAAGFQKHISKPIEPELLVETIARLVHPH</sequence>
<dbReference type="PROSITE" id="PS50110">
    <property type="entry name" value="RESPONSE_REGULATORY"/>
    <property type="match status" value="1"/>
</dbReference>
<gene>
    <name evidence="5" type="ORF">NIES37_38620</name>
</gene>
<dbReference type="PANTHER" id="PTHR45339:SF1">
    <property type="entry name" value="HYBRID SIGNAL TRANSDUCTION HISTIDINE KINASE J"/>
    <property type="match status" value="1"/>
</dbReference>